<gene>
    <name evidence="9" type="ORF">SO802_006642</name>
</gene>
<evidence type="ECO:0000256" key="4">
    <source>
        <dbReference type="ARBA" id="ARBA00023187"/>
    </source>
</evidence>
<evidence type="ECO:0000256" key="5">
    <source>
        <dbReference type="ARBA" id="ARBA00023242"/>
    </source>
</evidence>
<evidence type="ECO:0000256" key="2">
    <source>
        <dbReference type="ARBA" id="ARBA00022664"/>
    </source>
</evidence>
<feature type="compositionally biased region" description="Polar residues" evidence="7">
    <location>
        <begin position="844"/>
        <end position="865"/>
    </location>
</feature>
<dbReference type="InterPro" id="IPR011990">
    <property type="entry name" value="TPR-like_helical_dom_sf"/>
</dbReference>
<dbReference type="GO" id="GO:0000243">
    <property type="term" value="C:commitment complex"/>
    <property type="evidence" value="ECO:0007669"/>
    <property type="project" value="TreeGrafter"/>
</dbReference>
<comment type="caution">
    <text evidence="9">The sequence shown here is derived from an EMBL/GenBank/DDBJ whole genome shotgun (WGS) entry which is preliminary data.</text>
</comment>
<dbReference type="InterPro" id="IPR059164">
    <property type="entry name" value="HAT_PRP39_C"/>
</dbReference>
<feature type="region of interest" description="Disordered" evidence="7">
    <location>
        <begin position="1029"/>
        <end position="1054"/>
    </location>
</feature>
<evidence type="ECO:0000256" key="6">
    <source>
        <dbReference type="ARBA" id="ARBA00038019"/>
    </source>
</evidence>
<dbReference type="FunFam" id="1.25.40.10:FF:000159">
    <property type="entry name" value="Tetratricopeptide repeat (TPR)-like superfamily protein"/>
    <property type="match status" value="1"/>
</dbReference>
<keyword evidence="2" id="KW-0507">mRNA processing</keyword>
<feature type="domain" description="Telomerase reverse transcriptase C-terminal extension" evidence="8">
    <location>
        <begin position="24"/>
        <end position="151"/>
    </location>
</feature>
<dbReference type="FunFam" id="1.25.40.10:FF:000064">
    <property type="entry name" value="Putative pre-mrna-processing factor 39"/>
    <property type="match status" value="1"/>
</dbReference>
<dbReference type="Pfam" id="PF21399">
    <property type="entry name" value="TERT_C"/>
    <property type="match status" value="1"/>
</dbReference>
<feature type="compositionally biased region" description="Polar residues" evidence="7">
    <location>
        <begin position="882"/>
        <end position="898"/>
    </location>
</feature>
<dbReference type="SMART" id="SM00386">
    <property type="entry name" value="HAT"/>
    <property type="match status" value="4"/>
</dbReference>
<sequence length="1372" mass="157929">MLNRYLNNHFSSTLTVSWKSKPGRHLRAKLCSFMRPKCHPIFFDSNINSAAVIRLNIYQAFLVCAMKFHCYVCDLSYICKLHAGFYLYIIERSLRYMYKLIKKRMRSAYHYSDVQPILQLEEEEVEWLGLYAYIQVLKRKESRHKQLISSLSQQTQRLDCEVEATAMGIPVDTYAQRDEVVSSDGGAFDQGLARVVDLDLFDAETVATWVGVRAFVGRVFNDVFEVVDMVVSGVACCHWTRVQKWTRVCNLTCPVTTAVGHKLHPLNQVPMESKSPVDFDELKLHEVISKGPLDFHEWTSLILEIDKKYPDDIKKICLVYDSFLSEFPLCYGYWRKYADHKTRLCTVDKVVEIFERAVQSATYSVGVWVDYCTFSMSVFEDSSDIRRLFQRGISFVGKDYMCHTLWDKYIEFELSQQQWSSLTHIYIKALRFPTKKLRHYYNCFKKLVAFWEEEIKCQSISATENLQKEPVLESKEPICFKDDEISCIIKDLLDPSAGFARSKALQKYLSVGEWFYKEAHQLDDQIRQFEANIHRSYFHVKPLDSSQLENWHNYLDFVEMHGDFDWAVKLYERCLIPCANYPEFWMRYVEFMESKGGREIANNALDRSTLIFLKRVPVVHLFKSRFKEQIGDVCGAQAAFLQCEAESGPNFVENVKMKANMEKRMGNLEAASNVYKEALEMAAMKKMTHTLSILYVHFSRLKYMSSGSADAAINVLVDGIKHVPHCKLLLEELVNFTMMHEGPRHINVVDCVIANAISPGPGISQGLNGKDAEDISNLYIEFVDLCGTIHDLRKAWNRHIRLFPHSLRTLSKPHQQYGDLSSNLLIQLSLRDKKMSPLEKYDTQSDQAPTNISEQKLPSFENNDNQIKRVSVDHIQSREDGNSVQASPKVSEQPQDNTLEPGVPSVDNVLEPGVASVDKTLEPSVPSVDLVQEHVSPEAPEQLRRDTPDPNLLSLNLIQVKQVAPEGSKQPTEDISEPIVSSVDRLGHIANGAESLQSSKECLKEPDVQQQYDHESEQDLKPPLLENLSLNTQNDRSPKSVPSTSHTGESSEDTQMLNRRMLQSSCSASPNASLCSPLGTQASSRTKIEVVNPSASASHQNPIPTQTIRQPQFTANSGGNWRQRNSSDRVRRNFKFGSRGHSQRKMHQHRQEPLQKYPRAEMDAQMPTSQCYSNQSSQNAQVQQSSQGQNQFQEAAVHSNLTTNNAWQVQNVQQQSIATASESQLPALPIASQTSQYVIQSDGQYGPVQNNHMWQYYYYQQQQFLLQQQQLQLQQQQQHPQQQQYQQQLQQHYHQLQQNPFQQQQLQQLQQQQLQYNQQQQLSLQQPYQQQQQQLLYPQQPLQHQEQQPLQQQEEVEQREHQQQNTPSEIQT</sequence>
<keyword evidence="4" id="KW-0508">mRNA splicing</keyword>
<feature type="region of interest" description="Disordered" evidence="7">
    <location>
        <begin position="1062"/>
        <end position="1081"/>
    </location>
</feature>
<accession>A0AAW2DN66</accession>
<dbReference type="GO" id="GO:0000395">
    <property type="term" value="P:mRNA 5'-splice site recognition"/>
    <property type="evidence" value="ECO:0007669"/>
    <property type="project" value="TreeGrafter"/>
</dbReference>
<feature type="compositionally biased region" description="Polar residues" evidence="7">
    <location>
        <begin position="1093"/>
        <end position="1124"/>
    </location>
</feature>
<dbReference type="Pfam" id="PF23241">
    <property type="entry name" value="HAT_PRP39_C"/>
    <property type="match status" value="1"/>
</dbReference>
<organism evidence="9 10">
    <name type="scientific">Lithocarpus litseifolius</name>
    <dbReference type="NCBI Taxonomy" id="425828"/>
    <lineage>
        <taxon>Eukaryota</taxon>
        <taxon>Viridiplantae</taxon>
        <taxon>Streptophyta</taxon>
        <taxon>Embryophyta</taxon>
        <taxon>Tracheophyta</taxon>
        <taxon>Spermatophyta</taxon>
        <taxon>Magnoliopsida</taxon>
        <taxon>eudicotyledons</taxon>
        <taxon>Gunneridae</taxon>
        <taxon>Pentapetalae</taxon>
        <taxon>rosids</taxon>
        <taxon>fabids</taxon>
        <taxon>Fagales</taxon>
        <taxon>Fagaceae</taxon>
        <taxon>Lithocarpus</taxon>
    </lineage>
</organism>
<feature type="region of interest" description="Disordered" evidence="7">
    <location>
        <begin position="1164"/>
        <end position="1191"/>
    </location>
</feature>
<feature type="region of interest" description="Disordered" evidence="7">
    <location>
        <begin position="838"/>
        <end position="865"/>
    </location>
</feature>
<evidence type="ECO:0000313" key="10">
    <source>
        <dbReference type="Proteomes" id="UP001459277"/>
    </source>
</evidence>
<evidence type="ECO:0000256" key="7">
    <source>
        <dbReference type="SAM" id="MobiDB-lite"/>
    </source>
</evidence>
<name>A0AAW2DN66_9ROSI</name>
<comment type="similarity">
    <text evidence="6">Belongs to the PRP39 family.</text>
</comment>
<dbReference type="SUPFAM" id="SSF48452">
    <property type="entry name" value="TPR-like"/>
    <property type="match status" value="1"/>
</dbReference>
<evidence type="ECO:0000313" key="9">
    <source>
        <dbReference type="EMBL" id="KAL0011534.1"/>
    </source>
</evidence>
<dbReference type="GO" id="GO:0071004">
    <property type="term" value="C:U2-type prespliceosome"/>
    <property type="evidence" value="ECO:0007669"/>
    <property type="project" value="TreeGrafter"/>
</dbReference>
<dbReference type="PANTHER" id="PTHR17204">
    <property type="entry name" value="PRE-MRNA PROCESSING PROTEIN PRP39-RELATED"/>
    <property type="match status" value="1"/>
</dbReference>
<feature type="region of interest" description="Disordered" evidence="7">
    <location>
        <begin position="1340"/>
        <end position="1372"/>
    </location>
</feature>
<dbReference type="Gene3D" id="1.10.357.90">
    <property type="match status" value="1"/>
</dbReference>
<evidence type="ECO:0000256" key="1">
    <source>
        <dbReference type="ARBA" id="ARBA00004123"/>
    </source>
</evidence>
<feature type="region of interest" description="Disordered" evidence="7">
    <location>
        <begin position="1093"/>
        <end position="1131"/>
    </location>
</feature>
<keyword evidence="10" id="KW-1185">Reference proteome</keyword>
<dbReference type="Gene3D" id="1.25.40.10">
    <property type="entry name" value="Tetratricopeptide repeat domain"/>
    <property type="match status" value="2"/>
</dbReference>
<reference evidence="9 10" key="1">
    <citation type="submission" date="2024-01" db="EMBL/GenBank/DDBJ databases">
        <title>A telomere-to-telomere, gap-free genome of sweet tea (Lithocarpus litseifolius).</title>
        <authorList>
            <person name="Zhou J."/>
        </authorList>
    </citation>
    <scope>NUCLEOTIDE SEQUENCE [LARGE SCALE GENOMIC DNA]</scope>
    <source>
        <strain evidence="9">Zhou-2022a</strain>
        <tissue evidence="9">Leaf</tissue>
    </source>
</reference>
<dbReference type="InterPro" id="IPR049139">
    <property type="entry name" value="TERT_C"/>
</dbReference>
<comment type="subcellular location">
    <subcellularLocation>
        <location evidence="1">Nucleus</location>
    </subcellularLocation>
</comment>
<proteinExistence type="inferred from homology"/>
<dbReference type="GO" id="GO:0005685">
    <property type="term" value="C:U1 snRNP"/>
    <property type="evidence" value="ECO:0007669"/>
    <property type="project" value="TreeGrafter"/>
</dbReference>
<dbReference type="Proteomes" id="UP001459277">
    <property type="component" value="Unassembled WGS sequence"/>
</dbReference>
<dbReference type="InterPro" id="IPR003107">
    <property type="entry name" value="HAT"/>
</dbReference>
<keyword evidence="5" id="KW-0539">Nucleus</keyword>
<feature type="compositionally biased region" description="Low complexity" evidence="7">
    <location>
        <begin position="1173"/>
        <end position="1191"/>
    </location>
</feature>
<feature type="region of interest" description="Disordered" evidence="7">
    <location>
        <begin position="878"/>
        <end position="910"/>
    </location>
</feature>
<protein>
    <recommendedName>
        <fullName evidence="8">Telomerase reverse transcriptase C-terminal extension domain-containing protein</fullName>
    </recommendedName>
</protein>
<dbReference type="EMBL" id="JAZDWU010000002">
    <property type="protein sequence ID" value="KAL0011534.1"/>
    <property type="molecule type" value="Genomic_DNA"/>
</dbReference>
<dbReference type="PANTHER" id="PTHR17204:SF26">
    <property type="entry name" value="PRE-MRNA-PROCESSING FACTOR 39-2"/>
    <property type="match status" value="1"/>
</dbReference>
<evidence type="ECO:0000259" key="8">
    <source>
        <dbReference type="Pfam" id="PF21399"/>
    </source>
</evidence>
<dbReference type="GO" id="GO:0030627">
    <property type="term" value="F:pre-mRNA 5'-splice site binding"/>
    <property type="evidence" value="ECO:0007669"/>
    <property type="project" value="TreeGrafter"/>
</dbReference>
<feature type="compositionally biased region" description="Low complexity" evidence="7">
    <location>
        <begin position="1340"/>
        <end position="1353"/>
    </location>
</feature>
<evidence type="ECO:0000256" key="3">
    <source>
        <dbReference type="ARBA" id="ARBA00022737"/>
    </source>
</evidence>
<dbReference type="Pfam" id="PF23240">
    <property type="entry name" value="HAT_PRP39_N"/>
    <property type="match status" value="1"/>
</dbReference>
<keyword evidence="3" id="KW-0677">Repeat</keyword>